<reference evidence="1 2" key="1">
    <citation type="submission" date="2018-05" db="EMBL/GenBank/DDBJ databases">
        <title>Draft genome of Methanospirillum stamsii Pt1.</title>
        <authorList>
            <person name="Dueholm M.S."/>
            <person name="Nielsen P.H."/>
            <person name="Bakmann L.F."/>
            <person name="Otzen D.E."/>
        </authorList>
    </citation>
    <scope>NUCLEOTIDE SEQUENCE [LARGE SCALE GENOMIC DNA]</scope>
    <source>
        <strain evidence="1 2">Pt1</strain>
    </source>
</reference>
<evidence type="ECO:0000313" key="2">
    <source>
        <dbReference type="Proteomes" id="UP000245934"/>
    </source>
</evidence>
<accession>A0A2V2N8V4</accession>
<dbReference type="AlphaFoldDB" id="A0A2V2N8V4"/>
<sequence>MILIDRSRNPVPERLLIQLWKAGNGHVFSDEQALWLEIIRDHIGTSLSIEIDDLDNLQVFL</sequence>
<organism evidence="1 2">
    <name type="scientific">Methanospirillum stamsii</name>
    <dbReference type="NCBI Taxonomy" id="1277351"/>
    <lineage>
        <taxon>Archaea</taxon>
        <taxon>Methanobacteriati</taxon>
        <taxon>Methanobacteriota</taxon>
        <taxon>Stenosarchaea group</taxon>
        <taxon>Methanomicrobia</taxon>
        <taxon>Methanomicrobiales</taxon>
        <taxon>Methanospirillaceae</taxon>
        <taxon>Methanospirillum</taxon>
    </lineage>
</organism>
<keyword evidence="2" id="KW-1185">Reference proteome</keyword>
<comment type="caution">
    <text evidence="1">The sequence shown here is derived from an EMBL/GenBank/DDBJ whole genome shotgun (WGS) entry which is preliminary data.</text>
</comment>
<protein>
    <submittedName>
        <fullName evidence="1">Uncharacterized protein</fullName>
    </submittedName>
</protein>
<dbReference type="Proteomes" id="UP000245934">
    <property type="component" value="Unassembled WGS sequence"/>
</dbReference>
<name>A0A2V2N8V4_9EURY</name>
<gene>
    <name evidence="1" type="ORF">DLD82_06550</name>
</gene>
<proteinExistence type="predicted"/>
<dbReference type="EMBL" id="QGMZ01000013">
    <property type="protein sequence ID" value="PWR75120.1"/>
    <property type="molecule type" value="Genomic_DNA"/>
</dbReference>
<evidence type="ECO:0000313" key="1">
    <source>
        <dbReference type="EMBL" id="PWR75120.1"/>
    </source>
</evidence>